<evidence type="ECO:0000259" key="7">
    <source>
        <dbReference type="Pfam" id="PF07715"/>
    </source>
</evidence>
<keyword evidence="3" id="KW-0998">Cell outer membrane</keyword>
<protein>
    <submittedName>
        <fullName evidence="8">TonB-dependent receptor</fullName>
    </submittedName>
</protein>
<feature type="domain" description="TonB-dependent receptor plug" evidence="7">
    <location>
        <begin position="52"/>
        <end position="168"/>
    </location>
</feature>
<dbReference type="InterPro" id="IPR036942">
    <property type="entry name" value="Beta-barrel_TonB_sf"/>
</dbReference>
<keyword evidence="4" id="KW-0798">TonB box</keyword>
<dbReference type="Gene3D" id="2.170.130.10">
    <property type="entry name" value="TonB-dependent receptor, plug domain"/>
    <property type="match status" value="1"/>
</dbReference>
<keyword evidence="5" id="KW-0732">Signal</keyword>
<dbReference type="InterPro" id="IPR037066">
    <property type="entry name" value="Plug_dom_sf"/>
</dbReference>
<comment type="subcellular location">
    <subcellularLocation>
        <location evidence="1 4">Cell outer membrane</location>
    </subcellularLocation>
</comment>
<evidence type="ECO:0000313" key="8">
    <source>
        <dbReference type="EMBL" id="MXO98494.1"/>
    </source>
</evidence>
<dbReference type="RefSeq" id="WP_161390130.1">
    <property type="nucleotide sequence ID" value="NZ_JBHSCP010000001.1"/>
</dbReference>
<dbReference type="GO" id="GO:0009279">
    <property type="term" value="C:cell outer membrane"/>
    <property type="evidence" value="ECO:0007669"/>
    <property type="project" value="UniProtKB-SubCell"/>
</dbReference>
<feature type="domain" description="TonB-dependent receptor-like beta-barrel" evidence="6">
    <location>
        <begin position="440"/>
        <end position="971"/>
    </location>
</feature>
<dbReference type="InterPro" id="IPR000531">
    <property type="entry name" value="Beta-barrel_TonB"/>
</dbReference>
<evidence type="ECO:0000256" key="1">
    <source>
        <dbReference type="ARBA" id="ARBA00004442"/>
    </source>
</evidence>
<dbReference type="Pfam" id="PF00593">
    <property type="entry name" value="TonB_dep_Rec_b-barrel"/>
    <property type="match status" value="1"/>
</dbReference>
<evidence type="ECO:0000256" key="4">
    <source>
        <dbReference type="RuleBase" id="RU003357"/>
    </source>
</evidence>
<evidence type="ECO:0000259" key="6">
    <source>
        <dbReference type="Pfam" id="PF00593"/>
    </source>
</evidence>
<evidence type="ECO:0000313" key="9">
    <source>
        <dbReference type="Proteomes" id="UP000469430"/>
    </source>
</evidence>
<dbReference type="PANTHER" id="PTHR47234:SF2">
    <property type="entry name" value="TONB-DEPENDENT RECEPTOR"/>
    <property type="match status" value="1"/>
</dbReference>
<evidence type="ECO:0000256" key="3">
    <source>
        <dbReference type="ARBA" id="ARBA00023237"/>
    </source>
</evidence>
<proteinExistence type="inferred from homology"/>
<keyword evidence="2 4" id="KW-0472">Membrane</keyword>
<comment type="similarity">
    <text evidence="4">Belongs to the TonB-dependent receptor family.</text>
</comment>
<accession>A0A6I4TRJ5</accession>
<dbReference type="Proteomes" id="UP000469430">
    <property type="component" value="Unassembled WGS sequence"/>
</dbReference>
<dbReference type="PANTHER" id="PTHR47234">
    <property type="match status" value="1"/>
</dbReference>
<evidence type="ECO:0000256" key="2">
    <source>
        <dbReference type="ARBA" id="ARBA00023136"/>
    </source>
</evidence>
<reference evidence="8 9" key="1">
    <citation type="submission" date="2019-12" db="EMBL/GenBank/DDBJ databases">
        <title>Genomic-based taxomic classification of the family Erythrobacteraceae.</title>
        <authorList>
            <person name="Xu L."/>
        </authorList>
    </citation>
    <scope>NUCLEOTIDE SEQUENCE [LARGE SCALE GENOMIC DNA]</scope>
    <source>
        <strain evidence="8 9">S36</strain>
    </source>
</reference>
<dbReference type="OrthoDB" id="7614575at2"/>
<organism evidence="8 9">
    <name type="scientific">Croceibacterium xixiisoli</name>
    <dbReference type="NCBI Taxonomy" id="1476466"/>
    <lineage>
        <taxon>Bacteria</taxon>
        <taxon>Pseudomonadati</taxon>
        <taxon>Pseudomonadota</taxon>
        <taxon>Alphaproteobacteria</taxon>
        <taxon>Sphingomonadales</taxon>
        <taxon>Erythrobacteraceae</taxon>
        <taxon>Croceibacterium</taxon>
    </lineage>
</organism>
<name>A0A6I4TRJ5_9SPHN</name>
<dbReference type="SUPFAM" id="SSF56935">
    <property type="entry name" value="Porins"/>
    <property type="match status" value="1"/>
</dbReference>
<dbReference type="AlphaFoldDB" id="A0A6I4TRJ5"/>
<sequence length="1005" mass="105881">MGLRGFCSAVSTAAIMAGWAAQPAMAQDSRDQSAGSAPIVVTGTLIRGVTEDAFAPVDVIMADDLLQQGAPSLLDLIRKMPVSSGILGDSSQFDPRTQFNEGAASVNLRGLGPQRTLALLNGKRMVSSGAGNVPLVDINLMPSGAIGRIDMLKDGAAATYGSDAIAGVVNFITRTDQDGFLASGDYRHIDGSNGDWTGALSWGGNLGPVRLFLSGGYQRRSELTVADRDYALRPYAENPQGGWSGGGNPGNFDFNGAQGGLAFTADEGCKGLGAFRSVTGSANDLCFGNYVGLTNLIEPEERYQLFADLAVPLGDRVELRVTGLYGRTMTELNTSPSFLPTISPSAESAFGGRGLFVIPSYAPALIDYCARFGDAAGCALDGSGNPTESALAYPVRFRPMLLSGNMLFDNERRTARLKRDSDAYQFTAELRGDLGRGLELTGGVTYSEYDRYFQVGDSSVDLLQNALAGFGGADCAYASPASRAGLSQAQLAALAGTNGCSWFNPFSTALDVNTVTGIANPNYAGNGAAVDGLSTQPGAGLVNDVATIGDFYNIWGRTANTRQMVGDLVLSGRSGIQLPGGEVSFALGGQFRHDRYARTYEGGNNLDLFPCPGSVLNPDASCNPETGALGFIGSNRNVAVAQDVWAAFAELQLPVTERLQVQLAARVENYGGAIGSTFDPQARLRYELADGVILRGGVGTTFRGPPPQNTAADLVVLTFIGGAFRAVDILANPDLRPERATTWNAGLVVDRGGFRANIDYWRYDFSGAIESEPVAGIVAAMFGSTGNANCGNPDYAALQARFIFSGGVCSSANIQRLMTYSFNAADVSTSGVDFSASYDARLGDVALQAGIGGSHVIDYRVGQVMVEGVVVQQPFDAAGKLNYQTTAYPIPQWKGQAWLQALRGGHALRLQLNYVDGYTDDRGAAVFGPDANLGGASVTAGKHVDSYTTLDLSWRWTLETGTTLSLVLANLLDQEPPFARLDHSFDPLTADALGFTVKAGFSQRF</sequence>
<keyword evidence="9" id="KW-1185">Reference proteome</keyword>
<keyword evidence="8" id="KW-0675">Receptor</keyword>
<gene>
    <name evidence="8" type="ORF">GRI97_05770</name>
</gene>
<dbReference type="InterPro" id="IPR012910">
    <property type="entry name" value="Plug_dom"/>
</dbReference>
<dbReference type="Pfam" id="PF07715">
    <property type="entry name" value="Plug"/>
    <property type="match status" value="1"/>
</dbReference>
<dbReference type="Gene3D" id="2.40.170.20">
    <property type="entry name" value="TonB-dependent receptor, beta-barrel domain"/>
    <property type="match status" value="1"/>
</dbReference>
<dbReference type="EMBL" id="WTYJ01000001">
    <property type="protein sequence ID" value="MXO98494.1"/>
    <property type="molecule type" value="Genomic_DNA"/>
</dbReference>
<feature type="chain" id="PRO_5026181689" evidence="5">
    <location>
        <begin position="27"/>
        <end position="1005"/>
    </location>
</feature>
<comment type="caution">
    <text evidence="8">The sequence shown here is derived from an EMBL/GenBank/DDBJ whole genome shotgun (WGS) entry which is preliminary data.</text>
</comment>
<feature type="signal peptide" evidence="5">
    <location>
        <begin position="1"/>
        <end position="26"/>
    </location>
</feature>
<evidence type="ECO:0000256" key="5">
    <source>
        <dbReference type="SAM" id="SignalP"/>
    </source>
</evidence>